<protein>
    <submittedName>
        <fullName evidence="1">Uncharacterized protein</fullName>
    </submittedName>
</protein>
<accession>A0A919E633</accession>
<evidence type="ECO:0000313" key="1">
    <source>
        <dbReference type="EMBL" id="GHF17687.1"/>
    </source>
</evidence>
<reference evidence="1" key="2">
    <citation type="submission" date="2020-09" db="EMBL/GenBank/DDBJ databases">
        <authorList>
            <person name="Sun Q."/>
            <person name="Ohkuma M."/>
        </authorList>
    </citation>
    <scope>NUCLEOTIDE SEQUENCE</scope>
    <source>
        <strain evidence="1">JCM 3302</strain>
    </source>
</reference>
<reference evidence="1" key="1">
    <citation type="journal article" date="2014" name="Int. J. Syst. Evol. Microbiol.">
        <title>Complete genome sequence of Corynebacterium casei LMG S-19264T (=DSM 44701T), isolated from a smear-ripened cheese.</title>
        <authorList>
            <consortium name="US DOE Joint Genome Institute (JGI-PGF)"/>
            <person name="Walter F."/>
            <person name="Albersmeier A."/>
            <person name="Kalinowski J."/>
            <person name="Ruckert C."/>
        </authorList>
    </citation>
    <scope>NUCLEOTIDE SEQUENCE</scope>
    <source>
        <strain evidence="1">JCM 3302</strain>
    </source>
</reference>
<keyword evidence="2" id="KW-1185">Reference proteome</keyword>
<comment type="caution">
    <text evidence="1">The sequence shown here is derived from an EMBL/GenBank/DDBJ whole genome shotgun (WGS) entry which is preliminary data.</text>
</comment>
<name>A0A919E633_9ACTN</name>
<evidence type="ECO:0000313" key="2">
    <source>
        <dbReference type="Proteomes" id="UP000641386"/>
    </source>
</evidence>
<dbReference type="AlphaFoldDB" id="A0A919E633"/>
<dbReference type="EMBL" id="BNBC01000079">
    <property type="protein sequence ID" value="GHF17687.1"/>
    <property type="molecule type" value="Genomic_DNA"/>
</dbReference>
<dbReference type="Proteomes" id="UP000641386">
    <property type="component" value="Unassembled WGS sequence"/>
</dbReference>
<sequence length="57" mass="5923">MGKVAILDPQTGTLTALRRGSVTVAVTNDSMRAYTDDSSLAPITTSKTIEVLPAASE</sequence>
<gene>
    <name evidence="1" type="ORF">GCM10014715_85920</name>
</gene>
<dbReference type="RefSeq" id="WP_189908153.1">
    <property type="nucleotide sequence ID" value="NZ_BNBC01000079.1"/>
</dbReference>
<proteinExistence type="predicted"/>
<organism evidence="1 2">
    <name type="scientific">Streptomyces spiralis</name>
    <dbReference type="NCBI Taxonomy" id="66376"/>
    <lineage>
        <taxon>Bacteria</taxon>
        <taxon>Bacillati</taxon>
        <taxon>Actinomycetota</taxon>
        <taxon>Actinomycetes</taxon>
        <taxon>Kitasatosporales</taxon>
        <taxon>Streptomycetaceae</taxon>
        <taxon>Streptomyces</taxon>
    </lineage>
</organism>